<sequence>MSLNLLCNGCGGEIEYEAGNQSLKCPYCGAINEIAKPENRVSDHVEKVIPLTVKKQDLENRVYEYMASGNYTPDDMIEEAKIINRQFFYVPAYKFQVEFEATWTASFGYDRQEHYTEYVSVTKWTGQGANRRGYTVQEPQTRTRTVTDWRPANGTDTGVFFVAEYAGNKLHESELRPTDLVKFTAIEGKMTDFNPSFLQGVETENFCISESNSFASLKNETNSIIERSVKNHGQGDRQKDWHWSATMSHSSKTVYVPICHAVFDYKGAEYQVWIDGIGSNEIIADALPEDKEKKQEVYKGFIPVIVGLSSLIATSYFWVFTWIGIGFVSAVGSYALLRRYSLIGYSKKIRDSLLTQMKASSNAMNDLSDDERNKLAIAFQRPKKPFFAKIHRDKLILPCLSFLAILGVTIPSYDASHLSRSRITEVVPVVKEVVPVVKEVAPVVEEVAPASKDTNKNKSSNDTISGIWDGEMQEGIGEVSMKITPAQTVYNIVLDAVTNNGSCIGNISGIGTLKGKHMVFTQKPGEEPCKINIVFDGETAILTEEQCMYYHGSACTFSGVVEKGDN</sequence>
<feature type="transmembrane region" description="Helical" evidence="1">
    <location>
        <begin position="395"/>
        <end position="413"/>
    </location>
</feature>
<organism evidence="2 3">
    <name type="scientific">Sulfurospirillum diekertiae</name>
    <dbReference type="NCBI Taxonomy" id="1854492"/>
    <lineage>
        <taxon>Bacteria</taxon>
        <taxon>Pseudomonadati</taxon>
        <taxon>Campylobacterota</taxon>
        <taxon>Epsilonproteobacteria</taxon>
        <taxon>Campylobacterales</taxon>
        <taxon>Sulfurospirillaceae</taxon>
        <taxon>Sulfurospirillum</taxon>
    </lineage>
</organism>
<evidence type="ECO:0000313" key="3">
    <source>
        <dbReference type="Proteomes" id="UP000217349"/>
    </source>
</evidence>
<keyword evidence="1" id="KW-0472">Membrane</keyword>
<protein>
    <recommendedName>
        <fullName evidence="4">DUF4178 domain-containing protein</fullName>
    </recommendedName>
</protein>
<dbReference type="EMBL" id="CP023275">
    <property type="protein sequence ID" value="ATB70785.1"/>
    <property type="molecule type" value="Genomic_DNA"/>
</dbReference>
<gene>
    <name evidence="2" type="ORF">SJPD1_2696</name>
</gene>
<name>A0A290HHA6_9BACT</name>
<proteinExistence type="predicted"/>
<evidence type="ECO:0000313" key="2">
    <source>
        <dbReference type="EMBL" id="ATB70785.1"/>
    </source>
</evidence>
<keyword evidence="1" id="KW-0812">Transmembrane</keyword>
<evidence type="ECO:0008006" key="4">
    <source>
        <dbReference type="Google" id="ProtNLM"/>
    </source>
</evidence>
<reference evidence="3" key="1">
    <citation type="submission" date="2017-09" db="EMBL/GenBank/DDBJ databases">
        <title>The complete genome of Sulfurospirillum sp. JPD-1.</title>
        <authorList>
            <person name="Goris T."/>
        </authorList>
    </citation>
    <scope>NUCLEOTIDE SEQUENCE [LARGE SCALE GENOMIC DNA]</scope>
    <source>
        <strain evidence="3">JPD-1</strain>
    </source>
</reference>
<feature type="transmembrane region" description="Helical" evidence="1">
    <location>
        <begin position="316"/>
        <end position="337"/>
    </location>
</feature>
<evidence type="ECO:0000256" key="1">
    <source>
        <dbReference type="SAM" id="Phobius"/>
    </source>
</evidence>
<dbReference type="RefSeq" id="WP_096047589.1">
    <property type="nucleotide sequence ID" value="NZ_CP023275.1"/>
</dbReference>
<dbReference type="KEGG" id="sulj:SJPD1_2696"/>
<dbReference type="OrthoDB" id="3182597at2"/>
<keyword evidence="1" id="KW-1133">Transmembrane helix</keyword>
<dbReference type="Proteomes" id="UP000217349">
    <property type="component" value="Chromosome"/>
</dbReference>
<dbReference type="AlphaFoldDB" id="A0A290HHA6"/>
<accession>A0A290HHA6</accession>